<dbReference type="EMBL" id="LSKU01000001">
    <property type="protein sequence ID" value="KXG44013.1"/>
    <property type="molecule type" value="Genomic_DNA"/>
</dbReference>
<dbReference type="InterPro" id="IPR012347">
    <property type="entry name" value="Ferritin-like"/>
</dbReference>
<gene>
    <name evidence="2" type="ORF">U473_08340</name>
</gene>
<dbReference type="OrthoDB" id="3231985at2"/>
<sequence>MERIMYPYPQMDWMSLRFKDFPQFLKNLKKAIADERAAIQFYKQLLTMAPTEMAKYSVKTALDDEKIHNKQLTQLYIRLTGQKPEIQVEKVEFQHFYDGLQKAFVDEVEAAEFYKEMYLSVFCQTIRDLLYSIQHDEIEHATLFSWVHGEIK</sequence>
<dbReference type="STRING" id="1413211.U473_08340"/>
<reference evidence="2 3" key="1">
    <citation type="submission" date="2016-02" db="EMBL/GenBank/DDBJ databases">
        <title>Draft Genome for Tepidibacillus decaturensis nov. sp. Strain Z9, an Anaerobic, Moderately Thermophilic and Heterotrophic Bacterium from Deep Subsurface of the Illinois Basin, USA.</title>
        <authorList>
            <person name="Dong Y."/>
            <person name="Chang J.Y."/>
            <person name="Sanford R."/>
            <person name="Fouke B.W."/>
        </authorList>
    </citation>
    <scope>NUCLEOTIDE SEQUENCE [LARGE SCALE GENOMIC DNA]</scope>
    <source>
        <strain evidence="2 3">Z9</strain>
    </source>
</reference>
<dbReference type="InterPro" id="IPR009078">
    <property type="entry name" value="Ferritin-like_SF"/>
</dbReference>
<evidence type="ECO:0000259" key="1">
    <source>
        <dbReference type="Pfam" id="PF02915"/>
    </source>
</evidence>
<dbReference type="RefSeq" id="WP_068725221.1">
    <property type="nucleotide sequence ID" value="NZ_LSKU01000001.1"/>
</dbReference>
<dbReference type="Gene3D" id="1.20.1260.10">
    <property type="match status" value="1"/>
</dbReference>
<dbReference type="GO" id="GO:0046872">
    <property type="term" value="F:metal ion binding"/>
    <property type="evidence" value="ECO:0007669"/>
    <property type="project" value="InterPro"/>
</dbReference>
<dbReference type="Proteomes" id="UP000070352">
    <property type="component" value="Unassembled WGS sequence"/>
</dbReference>
<evidence type="ECO:0000313" key="3">
    <source>
        <dbReference type="Proteomes" id="UP000070352"/>
    </source>
</evidence>
<dbReference type="InterPro" id="IPR003251">
    <property type="entry name" value="Rr_diiron-bd_dom"/>
</dbReference>
<dbReference type="SUPFAM" id="SSF47240">
    <property type="entry name" value="Ferritin-like"/>
    <property type="match status" value="1"/>
</dbReference>
<keyword evidence="3" id="KW-1185">Reference proteome</keyword>
<protein>
    <recommendedName>
        <fullName evidence="1">Rubrerythrin diiron-binding domain-containing protein</fullName>
    </recommendedName>
</protein>
<comment type="caution">
    <text evidence="2">The sequence shown here is derived from an EMBL/GenBank/DDBJ whole genome shotgun (WGS) entry which is preliminary data.</text>
</comment>
<feature type="domain" description="Rubrerythrin diiron-binding" evidence="1">
    <location>
        <begin position="26"/>
        <end position="144"/>
    </location>
</feature>
<organism evidence="2 3">
    <name type="scientific">Tepidibacillus decaturensis</name>
    <dbReference type="NCBI Taxonomy" id="1413211"/>
    <lineage>
        <taxon>Bacteria</taxon>
        <taxon>Bacillati</taxon>
        <taxon>Bacillota</taxon>
        <taxon>Bacilli</taxon>
        <taxon>Bacillales</taxon>
        <taxon>Bacillaceae</taxon>
        <taxon>Tepidibacillus</taxon>
    </lineage>
</organism>
<accession>A0A135L594</accession>
<dbReference type="CDD" id="cd00657">
    <property type="entry name" value="Ferritin_like"/>
    <property type="match status" value="1"/>
</dbReference>
<proteinExistence type="predicted"/>
<name>A0A135L594_9BACI</name>
<dbReference type="Pfam" id="PF02915">
    <property type="entry name" value="Rubrerythrin"/>
    <property type="match status" value="1"/>
</dbReference>
<dbReference type="AlphaFoldDB" id="A0A135L594"/>
<evidence type="ECO:0000313" key="2">
    <source>
        <dbReference type="EMBL" id="KXG44013.1"/>
    </source>
</evidence>
<dbReference type="GO" id="GO:0016491">
    <property type="term" value="F:oxidoreductase activity"/>
    <property type="evidence" value="ECO:0007669"/>
    <property type="project" value="InterPro"/>
</dbReference>